<organism evidence="1 2">
    <name type="scientific">Sphingomonas jinjuensis</name>
    <dbReference type="NCBI Taxonomy" id="535907"/>
    <lineage>
        <taxon>Bacteria</taxon>
        <taxon>Pseudomonadati</taxon>
        <taxon>Pseudomonadota</taxon>
        <taxon>Alphaproteobacteria</taxon>
        <taxon>Sphingomonadales</taxon>
        <taxon>Sphingomonadaceae</taxon>
        <taxon>Sphingomonas</taxon>
    </lineage>
</organism>
<dbReference type="EMBL" id="JACIEV010000016">
    <property type="protein sequence ID" value="MBB4155616.1"/>
    <property type="molecule type" value="Genomic_DNA"/>
</dbReference>
<dbReference type="AlphaFoldDB" id="A0A840FHH3"/>
<name>A0A840FHH3_9SPHN</name>
<reference evidence="1 2" key="1">
    <citation type="submission" date="2020-08" db="EMBL/GenBank/DDBJ databases">
        <title>Genomic Encyclopedia of Type Strains, Phase IV (KMG-IV): sequencing the most valuable type-strain genomes for metagenomic binning, comparative biology and taxonomic classification.</title>
        <authorList>
            <person name="Goeker M."/>
        </authorList>
    </citation>
    <scope>NUCLEOTIDE SEQUENCE [LARGE SCALE GENOMIC DNA]</scope>
    <source>
        <strain evidence="1 2">YC6723</strain>
    </source>
</reference>
<comment type="caution">
    <text evidence="1">The sequence shown here is derived from an EMBL/GenBank/DDBJ whole genome shotgun (WGS) entry which is preliminary data.</text>
</comment>
<dbReference type="RefSeq" id="WP_183987283.1">
    <property type="nucleotide sequence ID" value="NZ_JACIEV010000016.1"/>
</dbReference>
<gene>
    <name evidence="1" type="ORF">GGQ80_003541</name>
</gene>
<sequence length="185" mass="21128">MAVAQPHDGEVQGLRRVRTAGRQPMAVNASGCDHACDEAGAVSDSQIAQGARPAQTLHAVKHPHLNVWRLRQSFIAKLRGRKFKRQVVVSVHSLESFVTQLYDLVVHLDDTEFQEMANPTVSDFLTLRRQIYQVVDIDRLLSQRGYIRMQHHVPRIFIEYVRGKMTIAQRPQRDLRLGEIEISVE</sequence>
<dbReference type="Proteomes" id="UP000529795">
    <property type="component" value="Unassembled WGS sequence"/>
</dbReference>
<accession>A0A840FHH3</accession>
<evidence type="ECO:0000313" key="2">
    <source>
        <dbReference type="Proteomes" id="UP000529795"/>
    </source>
</evidence>
<proteinExistence type="predicted"/>
<protein>
    <submittedName>
        <fullName evidence="1">Uncharacterized protein</fullName>
    </submittedName>
</protein>
<keyword evidence="2" id="KW-1185">Reference proteome</keyword>
<evidence type="ECO:0000313" key="1">
    <source>
        <dbReference type="EMBL" id="MBB4155616.1"/>
    </source>
</evidence>